<keyword evidence="1" id="KW-1133">Transmembrane helix</keyword>
<evidence type="ECO:0000313" key="2">
    <source>
        <dbReference type="EMBL" id="AEE52895.1"/>
    </source>
</evidence>
<evidence type="ECO:0000256" key="1">
    <source>
        <dbReference type="SAM" id="Phobius"/>
    </source>
</evidence>
<dbReference type="KEGG" id="hhy:Halhy_5069"/>
<keyword evidence="3" id="KW-1185">Reference proteome</keyword>
<name>F4L2E2_HALH1</name>
<reference evidence="2 3" key="1">
    <citation type="journal article" date="2011" name="Stand. Genomic Sci.">
        <title>Complete genome sequence of Haliscomenobacter hydrossis type strain (O).</title>
        <authorList>
            <consortium name="US DOE Joint Genome Institute (JGI-PGF)"/>
            <person name="Daligault H."/>
            <person name="Lapidus A."/>
            <person name="Zeytun A."/>
            <person name="Nolan M."/>
            <person name="Lucas S."/>
            <person name="Del Rio T.G."/>
            <person name="Tice H."/>
            <person name="Cheng J.F."/>
            <person name="Tapia R."/>
            <person name="Han C."/>
            <person name="Goodwin L."/>
            <person name="Pitluck S."/>
            <person name="Liolios K."/>
            <person name="Pagani I."/>
            <person name="Ivanova N."/>
            <person name="Huntemann M."/>
            <person name="Mavromatis K."/>
            <person name="Mikhailova N."/>
            <person name="Pati A."/>
            <person name="Chen A."/>
            <person name="Palaniappan K."/>
            <person name="Land M."/>
            <person name="Hauser L."/>
            <person name="Brambilla E.M."/>
            <person name="Rohde M."/>
            <person name="Verbarg S."/>
            <person name="Goker M."/>
            <person name="Bristow J."/>
            <person name="Eisen J.A."/>
            <person name="Markowitz V."/>
            <person name="Hugenholtz P."/>
            <person name="Kyrpides N.C."/>
            <person name="Klenk H.P."/>
            <person name="Woyke T."/>
        </authorList>
    </citation>
    <scope>NUCLEOTIDE SEQUENCE [LARGE SCALE GENOMIC DNA]</scope>
    <source>
        <strain evidence="3">ATCC 27775 / DSM 1100 / LMG 10767 / O</strain>
    </source>
</reference>
<dbReference type="EMBL" id="CP002691">
    <property type="protein sequence ID" value="AEE52895.1"/>
    <property type="molecule type" value="Genomic_DNA"/>
</dbReference>
<accession>F4L2E2</accession>
<dbReference type="AlphaFoldDB" id="F4L2E2"/>
<dbReference type="HOGENOM" id="CLU_2699575_0_0_10"/>
<dbReference type="Proteomes" id="UP000008461">
    <property type="component" value="Chromosome"/>
</dbReference>
<reference key="2">
    <citation type="submission" date="2011-04" db="EMBL/GenBank/DDBJ databases">
        <title>Complete sequence of chromosome of Haliscomenobacter hydrossis DSM 1100.</title>
        <authorList>
            <consortium name="US DOE Joint Genome Institute (JGI-PGF)"/>
            <person name="Lucas S."/>
            <person name="Han J."/>
            <person name="Lapidus A."/>
            <person name="Bruce D."/>
            <person name="Goodwin L."/>
            <person name="Pitluck S."/>
            <person name="Peters L."/>
            <person name="Kyrpides N."/>
            <person name="Mavromatis K."/>
            <person name="Ivanova N."/>
            <person name="Ovchinnikova G."/>
            <person name="Pagani I."/>
            <person name="Daligault H."/>
            <person name="Detter J.C."/>
            <person name="Han C."/>
            <person name="Land M."/>
            <person name="Hauser L."/>
            <person name="Markowitz V."/>
            <person name="Cheng J.-F."/>
            <person name="Hugenholtz P."/>
            <person name="Woyke T."/>
            <person name="Wu D."/>
            <person name="Verbarg S."/>
            <person name="Frueling A."/>
            <person name="Brambilla E."/>
            <person name="Klenk H.-P."/>
            <person name="Eisen J.A."/>
        </authorList>
    </citation>
    <scope>NUCLEOTIDE SEQUENCE</scope>
    <source>
        <strain>DSM 1100</strain>
    </source>
</reference>
<sequence>MKNEKQAHTWFFTVYYFFSFFVFRFSFFIFRFSFFIFYYLPDGFGIALLPSMTVSRLDTAETAKKPRTFFGLV</sequence>
<proteinExistence type="predicted"/>
<protein>
    <submittedName>
        <fullName evidence="2">Uncharacterized protein</fullName>
    </submittedName>
</protein>
<keyword evidence="1" id="KW-0472">Membrane</keyword>
<organism evidence="2 3">
    <name type="scientific">Haliscomenobacter hydrossis (strain ATCC 27775 / DSM 1100 / LMG 10767 / O)</name>
    <dbReference type="NCBI Taxonomy" id="760192"/>
    <lineage>
        <taxon>Bacteria</taxon>
        <taxon>Pseudomonadati</taxon>
        <taxon>Bacteroidota</taxon>
        <taxon>Saprospiria</taxon>
        <taxon>Saprospirales</taxon>
        <taxon>Haliscomenobacteraceae</taxon>
        <taxon>Haliscomenobacter</taxon>
    </lineage>
</organism>
<feature type="transmembrane region" description="Helical" evidence="1">
    <location>
        <begin position="12"/>
        <end position="40"/>
    </location>
</feature>
<gene>
    <name evidence="2" type="ordered locus">Halhy_5069</name>
</gene>
<evidence type="ECO:0000313" key="3">
    <source>
        <dbReference type="Proteomes" id="UP000008461"/>
    </source>
</evidence>
<keyword evidence="1" id="KW-0812">Transmembrane</keyword>